<dbReference type="GO" id="GO:0051301">
    <property type="term" value="P:cell division"/>
    <property type="evidence" value="ECO:0007669"/>
    <property type="project" value="InterPro"/>
</dbReference>
<evidence type="ECO:0000313" key="3">
    <source>
        <dbReference type="EMBL" id="KAH9370410.1"/>
    </source>
</evidence>
<keyword evidence="4" id="KW-1185">Reference proteome</keyword>
<dbReference type="GO" id="GO:0008017">
    <property type="term" value="F:microtubule binding"/>
    <property type="evidence" value="ECO:0007669"/>
    <property type="project" value="InterPro"/>
</dbReference>
<sequence length="91" mass="10262">MVEKPVNAFYEVLARKYSLFALPKCQVPKLQRGKVAFYREQETAETKTFHFLVESDLTGKGSPFGSRRTEASPLVLLRHCGPGSIVRYAVN</sequence>
<organism evidence="3 4">
    <name type="scientific">Haemaphysalis longicornis</name>
    <name type="common">Bush tick</name>
    <dbReference type="NCBI Taxonomy" id="44386"/>
    <lineage>
        <taxon>Eukaryota</taxon>
        <taxon>Metazoa</taxon>
        <taxon>Ecdysozoa</taxon>
        <taxon>Arthropoda</taxon>
        <taxon>Chelicerata</taxon>
        <taxon>Arachnida</taxon>
        <taxon>Acari</taxon>
        <taxon>Parasitiformes</taxon>
        <taxon>Ixodida</taxon>
        <taxon>Ixodoidea</taxon>
        <taxon>Ixodidae</taxon>
        <taxon>Haemaphysalinae</taxon>
        <taxon>Haemaphysalis</taxon>
    </lineage>
</organism>
<proteinExistence type="predicted"/>
<dbReference type="Gene3D" id="1.10.10.1890">
    <property type="entry name" value="Ska1 microtubule binding domain-like"/>
    <property type="match status" value="1"/>
</dbReference>
<dbReference type="AlphaFoldDB" id="A0A9J6G4I3"/>
<name>A0A9J6G4I3_HAELO</name>
<evidence type="ECO:0000256" key="2">
    <source>
        <dbReference type="ARBA" id="ARBA00047202"/>
    </source>
</evidence>
<dbReference type="Proteomes" id="UP000821853">
    <property type="component" value="Chromosome 3"/>
</dbReference>
<dbReference type="InterPro" id="IPR009829">
    <property type="entry name" value="SKA1"/>
</dbReference>
<protein>
    <recommendedName>
        <fullName evidence="1">SKA complex subunit 1</fullName>
    </recommendedName>
    <alternativeName>
        <fullName evidence="2">Spindle and kinetochore-associated protein 1</fullName>
    </alternativeName>
</protein>
<dbReference type="GO" id="GO:0007059">
    <property type="term" value="P:chromosome segregation"/>
    <property type="evidence" value="ECO:0007669"/>
    <property type="project" value="InterPro"/>
</dbReference>
<evidence type="ECO:0000256" key="1">
    <source>
        <dbReference type="ARBA" id="ARBA00047182"/>
    </source>
</evidence>
<dbReference type="VEuPathDB" id="VectorBase:HLOH_042714"/>
<reference evidence="3 4" key="1">
    <citation type="journal article" date="2020" name="Cell">
        <title>Large-Scale Comparative Analyses of Tick Genomes Elucidate Their Genetic Diversity and Vector Capacities.</title>
        <authorList>
            <consortium name="Tick Genome and Microbiome Consortium (TIGMIC)"/>
            <person name="Jia N."/>
            <person name="Wang J."/>
            <person name="Shi W."/>
            <person name="Du L."/>
            <person name="Sun Y."/>
            <person name="Zhan W."/>
            <person name="Jiang J.F."/>
            <person name="Wang Q."/>
            <person name="Zhang B."/>
            <person name="Ji P."/>
            <person name="Bell-Sakyi L."/>
            <person name="Cui X.M."/>
            <person name="Yuan T.T."/>
            <person name="Jiang B.G."/>
            <person name="Yang W.F."/>
            <person name="Lam T.T."/>
            <person name="Chang Q.C."/>
            <person name="Ding S.J."/>
            <person name="Wang X.J."/>
            <person name="Zhu J.G."/>
            <person name="Ruan X.D."/>
            <person name="Zhao L."/>
            <person name="Wei J.T."/>
            <person name="Ye R.Z."/>
            <person name="Que T.C."/>
            <person name="Du C.H."/>
            <person name="Zhou Y.H."/>
            <person name="Cheng J.X."/>
            <person name="Dai P.F."/>
            <person name="Guo W.B."/>
            <person name="Han X.H."/>
            <person name="Huang E.J."/>
            <person name="Li L.F."/>
            <person name="Wei W."/>
            <person name="Gao Y.C."/>
            <person name="Liu J.Z."/>
            <person name="Shao H.Z."/>
            <person name="Wang X."/>
            <person name="Wang C.C."/>
            <person name="Yang T.C."/>
            <person name="Huo Q.B."/>
            <person name="Li W."/>
            <person name="Chen H.Y."/>
            <person name="Chen S.E."/>
            <person name="Zhou L.G."/>
            <person name="Ni X.B."/>
            <person name="Tian J.H."/>
            <person name="Sheng Y."/>
            <person name="Liu T."/>
            <person name="Pan Y.S."/>
            <person name="Xia L.Y."/>
            <person name="Li J."/>
            <person name="Zhao F."/>
            <person name="Cao W.C."/>
        </authorList>
    </citation>
    <scope>NUCLEOTIDE SEQUENCE [LARGE SCALE GENOMIC DNA]</scope>
    <source>
        <strain evidence="3">HaeL-2018</strain>
    </source>
</reference>
<dbReference type="EMBL" id="JABSTR010000005">
    <property type="protein sequence ID" value="KAH9370410.1"/>
    <property type="molecule type" value="Genomic_DNA"/>
</dbReference>
<dbReference type="InterPro" id="IPR042031">
    <property type="entry name" value="SKA1_MBD_sf"/>
</dbReference>
<gene>
    <name evidence="3" type="ORF">HPB48_020403</name>
</gene>
<dbReference type="Pfam" id="PF07160">
    <property type="entry name" value="SKA1"/>
    <property type="match status" value="1"/>
</dbReference>
<evidence type="ECO:0000313" key="4">
    <source>
        <dbReference type="Proteomes" id="UP000821853"/>
    </source>
</evidence>
<dbReference type="OrthoDB" id="5962at2759"/>
<comment type="caution">
    <text evidence="3">The sequence shown here is derived from an EMBL/GenBank/DDBJ whole genome shotgun (WGS) entry which is preliminary data.</text>
</comment>
<accession>A0A9J6G4I3</accession>